<dbReference type="EMBL" id="JAQQBR010000001">
    <property type="protein sequence ID" value="KAK0183063.1"/>
    <property type="molecule type" value="Genomic_DNA"/>
</dbReference>
<dbReference type="Pfam" id="PF00246">
    <property type="entry name" value="Peptidase_M14"/>
    <property type="match status" value="3"/>
</dbReference>
<feature type="active site" description="Proton donor/acceptor" evidence="9">
    <location>
        <position position="302"/>
    </location>
</feature>
<dbReference type="CDD" id="cd03858">
    <property type="entry name" value="M14_CP_N-E_like"/>
    <property type="match status" value="1"/>
</dbReference>
<protein>
    <recommendedName>
        <fullName evidence="12">Peptidase M14 domain-containing protein</fullName>
    </recommendedName>
</protein>
<organism evidence="13 14">
    <name type="scientific">Microctonus hyperodae</name>
    <name type="common">Parasitoid wasp</name>
    <dbReference type="NCBI Taxonomy" id="165561"/>
    <lineage>
        <taxon>Eukaryota</taxon>
        <taxon>Metazoa</taxon>
        <taxon>Ecdysozoa</taxon>
        <taxon>Arthropoda</taxon>
        <taxon>Hexapoda</taxon>
        <taxon>Insecta</taxon>
        <taxon>Pterygota</taxon>
        <taxon>Neoptera</taxon>
        <taxon>Endopterygota</taxon>
        <taxon>Hymenoptera</taxon>
        <taxon>Apocrita</taxon>
        <taxon>Ichneumonoidea</taxon>
        <taxon>Braconidae</taxon>
        <taxon>Euphorinae</taxon>
        <taxon>Microctonus</taxon>
    </lineage>
</organism>
<dbReference type="PANTHER" id="PTHR11532:SF62">
    <property type="entry name" value="CARBOXYPEPTIDASE D"/>
    <property type="match status" value="1"/>
</dbReference>
<dbReference type="GO" id="GO:0008270">
    <property type="term" value="F:zinc ion binding"/>
    <property type="evidence" value="ECO:0007669"/>
    <property type="project" value="InterPro"/>
</dbReference>
<dbReference type="PRINTS" id="PR00765">
    <property type="entry name" value="CRBOXYPTASEA"/>
</dbReference>
<feature type="compositionally biased region" description="Basic and acidic residues" evidence="11">
    <location>
        <begin position="1096"/>
        <end position="1106"/>
    </location>
</feature>
<feature type="domain" description="Peptidase M14" evidence="12">
    <location>
        <begin position="437"/>
        <end position="682"/>
    </location>
</feature>
<comment type="cofactor">
    <cofactor evidence="1">
        <name>Zn(2+)</name>
        <dbReference type="ChEBI" id="CHEBI:29105"/>
    </cofactor>
</comment>
<keyword evidence="5" id="KW-0479">Metal-binding</keyword>
<evidence type="ECO:0000313" key="14">
    <source>
        <dbReference type="Proteomes" id="UP001168972"/>
    </source>
</evidence>
<dbReference type="CDD" id="cd11308">
    <property type="entry name" value="Peptidase_M14NE-CP-C_like"/>
    <property type="match status" value="1"/>
</dbReference>
<dbReference type="FunFam" id="3.40.630.10:FF:000020">
    <property type="entry name" value="Carboxypeptidase D"/>
    <property type="match status" value="1"/>
</dbReference>
<feature type="coiled-coil region" evidence="10">
    <location>
        <begin position="434"/>
        <end position="461"/>
    </location>
</feature>
<name>A0AA39G819_MICHY</name>
<evidence type="ECO:0000256" key="2">
    <source>
        <dbReference type="ARBA" id="ARBA00005988"/>
    </source>
</evidence>
<dbReference type="InterPro" id="IPR057246">
    <property type="entry name" value="CARBOXYPEPT_ZN_1"/>
</dbReference>
<dbReference type="GO" id="GO:0005615">
    <property type="term" value="C:extracellular space"/>
    <property type="evidence" value="ECO:0007669"/>
    <property type="project" value="TreeGrafter"/>
</dbReference>
<evidence type="ECO:0000256" key="9">
    <source>
        <dbReference type="PROSITE-ProRule" id="PRU01379"/>
    </source>
</evidence>
<evidence type="ECO:0000256" key="4">
    <source>
        <dbReference type="ARBA" id="ARBA00022670"/>
    </source>
</evidence>
<dbReference type="PANTHER" id="PTHR11532">
    <property type="entry name" value="PROTEASE M14 CARBOXYPEPTIDASE"/>
    <property type="match status" value="1"/>
</dbReference>
<dbReference type="SMART" id="SM00631">
    <property type="entry name" value="Zn_pept"/>
    <property type="match status" value="1"/>
</dbReference>
<keyword evidence="6" id="KW-0378">Hydrolase</keyword>
<comment type="caution">
    <text evidence="9">Lacks conserved residue(s) required for the propagation of feature annotation.</text>
</comment>
<evidence type="ECO:0000256" key="11">
    <source>
        <dbReference type="SAM" id="MobiDB-lite"/>
    </source>
</evidence>
<dbReference type="Gene3D" id="3.40.630.10">
    <property type="entry name" value="Zn peptidases"/>
    <property type="match status" value="3"/>
</dbReference>
<dbReference type="GO" id="GO:0016485">
    <property type="term" value="P:protein processing"/>
    <property type="evidence" value="ECO:0007669"/>
    <property type="project" value="TreeGrafter"/>
</dbReference>
<dbReference type="Gene3D" id="2.60.40.1120">
    <property type="entry name" value="Carboxypeptidase-like, regulatory domain"/>
    <property type="match status" value="2"/>
</dbReference>
<dbReference type="InterPro" id="IPR000834">
    <property type="entry name" value="Peptidase_M14"/>
</dbReference>
<reference evidence="13" key="1">
    <citation type="journal article" date="2023" name="bioRxiv">
        <title>Scaffold-level genome assemblies of two parasitoid biocontrol wasps reveal the parthenogenesis mechanism and an associated novel virus.</title>
        <authorList>
            <person name="Inwood S."/>
            <person name="Skelly J."/>
            <person name="Guhlin J."/>
            <person name="Harrop T."/>
            <person name="Goldson S."/>
            <person name="Dearden P."/>
        </authorList>
    </citation>
    <scope>NUCLEOTIDE SEQUENCE</scope>
    <source>
        <strain evidence="13">Lincoln</strain>
        <tissue evidence="13">Whole body</tissue>
    </source>
</reference>
<feature type="domain" description="Peptidase M14" evidence="12">
    <location>
        <begin position="774"/>
        <end position="1047"/>
    </location>
</feature>
<comment type="similarity">
    <text evidence="2 9">Belongs to the peptidase M14 family.</text>
</comment>
<evidence type="ECO:0000256" key="5">
    <source>
        <dbReference type="ARBA" id="ARBA00022723"/>
    </source>
</evidence>
<evidence type="ECO:0000256" key="6">
    <source>
        <dbReference type="ARBA" id="ARBA00022801"/>
    </source>
</evidence>
<dbReference type="InterPro" id="IPR057247">
    <property type="entry name" value="CARBOXYPEPT_ZN_2"/>
</dbReference>
<comment type="caution">
    <text evidence="13">The sequence shown here is derived from an EMBL/GenBank/DDBJ whole genome shotgun (WGS) entry which is preliminary data.</text>
</comment>
<dbReference type="Pfam" id="PF13620">
    <property type="entry name" value="CarboxypepD_reg"/>
    <property type="match status" value="1"/>
</dbReference>
<evidence type="ECO:0000256" key="3">
    <source>
        <dbReference type="ARBA" id="ARBA00022645"/>
    </source>
</evidence>
<keyword evidence="10" id="KW-0175">Coiled coil</keyword>
<sequence>MINVTQEPIKIEEVIGKRDEYGFYLPTNFTHHNYTMMKQFLIDLHDNYPNITRLYSIGKSVLGRELYVMEITNNPGVHDKNKPEVKYIGNMHGNEVVGREILLLLLKYLCENYIKDTQATKIVNSIRLHVMPSMNPDGYEASKLGDEDGIDGRNNANNVDLNRNFPDQYGKTRFNAHQEPETKAVMDWINKYPFVLSANLHGGALVANYPYDDTPVEDESKVNLSPDDAVFKALAIKYSNAHSRMHLGQPCPPPSNKRKWQTTLLDERFPNGITNGAKWYSVSGGMQDYNYIHSNAFEITLELSCVKFPLADQLPKFWLENREALLSYIEMARKGIHGIVHSSIGSPVYNAKVSVDGIDHDIFTANGGDYWRMLVPGIYNVTASATGYESQTQTVTVPSERESESQEVTLDFVLMRDDNEHWSSAYDFGLVSNLKNGYLKNIELNNQLAKLESQKQDSIAEFEANDSLDSIAIHSLKITRNLGGPEENKIHIALIGGLFASQPAGREIYLRIANHLIKGEQIGDPPIIQLLDNAVIHVIPAIDPGFDSVQDNCNPHGHDEIGKQFLDEKTNGTVINAFVKMLAAQKYDVIVTINGGSVGVSYTEDNLNVYKYLAEKYDTAMHKQDCSISDNNSSAVGDLIQKKYNIPVIALSLSCCKYPAPETIPNIWRYNLMPLKELLFGLTTGIRIEVLNNRGEPLREATISIANNVYHVTKNMAYLYKTLPPGNYSLTILCDEYINQNINVEVKQHKITDIKVKLQNSKIIAGVVEPVVNSSHDINTVDTTAMLDVLNGKYPRISDLQNVGKTSKGTKIMALKIAAQNETLESILRPSIVLFAGIGNGIPVTSRVLINLVAHLLSNYQKDKMITRLLDRFELYIVPNFNPDVETKVNCSTNLPGIEFPIDKFLTSDAQIIIDWFKQINPILAMNLNSGSLHVEIPYGSKYKSMSSYKTNDDEILNYLALTYTKNHPTMSFANKICNNDLNIGTNGVSHGGDVISSGRPHSLMDYLYLNTSTLPLDIYITCCNTDNANEIWELNKNSVSCFLIMVMLIVMYIKCNSPTYSEKTDRRAYAFSLLRDGTSFFDDDEKEVELFKRPSKVENIEKEPESNTTRPFFDENESDSEESDLEFVKRDENW</sequence>
<keyword evidence="3" id="KW-0121">Carboxypeptidase</keyword>
<dbReference type="SUPFAM" id="SSF49464">
    <property type="entry name" value="Carboxypeptidase regulatory domain-like"/>
    <property type="match status" value="2"/>
</dbReference>
<evidence type="ECO:0000256" key="10">
    <source>
        <dbReference type="SAM" id="Coils"/>
    </source>
</evidence>
<dbReference type="SUPFAM" id="SSF53187">
    <property type="entry name" value="Zn-dependent exopeptidases"/>
    <property type="match status" value="3"/>
</dbReference>
<dbReference type="FunFam" id="2.60.40.1120:FF:000016">
    <property type="entry name" value="carboxypeptidase D isoform X2"/>
    <property type="match status" value="1"/>
</dbReference>
<keyword evidence="4" id="KW-0645">Protease</keyword>
<evidence type="ECO:0000313" key="13">
    <source>
        <dbReference type="EMBL" id="KAK0183063.1"/>
    </source>
</evidence>
<keyword evidence="8" id="KW-0325">Glycoprotein</keyword>
<evidence type="ECO:0000256" key="1">
    <source>
        <dbReference type="ARBA" id="ARBA00001947"/>
    </source>
</evidence>
<evidence type="ECO:0000259" key="12">
    <source>
        <dbReference type="PROSITE" id="PS52035"/>
    </source>
</evidence>
<evidence type="ECO:0000256" key="8">
    <source>
        <dbReference type="ARBA" id="ARBA00023180"/>
    </source>
</evidence>
<feature type="compositionally biased region" description="Acidic residues" evidence="11">
    <location>
        <begin position="1115"/>
        <end position="1126"/>
    </location>
</feature>
<dbReference type="AlphaFoldDB" id="A0AA39G819"/>
<accession>A0AA39G819</accession>
<dbReference type="PROSITE" id="PS52035">
    <property type="entry name" value="PEPTIDASE_M14"/>
    <property type="match status" value="3"/>
</dbReference>
<dbReference type="InterPro" id="IPR008969">
    <property type="entry name" value="CarboxyPept-like_regulatory"/>
</dbReference>
<keyword evidence="14" id="KW-1185">Reference proteome</keyword>
<dbReference type="PROSITE" id="PS00132">
    <property type="entry name" value="CARBOXYPEPT_ZN_1"/>
    <property type="match status" value="1"/>
</dbReference>
<dbReference type="GO" id="GO:0004181">
    <property type="term" value="F:metallocarboxypeptidase activity"/>
    <property type="evidence" value="ECO:0007669"/>
    <property type="project" value="InterPro"/>
</dbReference>
<dbReference type="PROSITE" id="PS00133">
    <property type="entry name" value="CARBOXYPEPT_ZN_2"/>
    <property type="match status" value="1"/>
</dbReference>
<dbReference type="InterPro" id="IPR050753">
    <property type="entry name" value="Peptidase_M14_domain"/>
</dbReference>
<feature type="region of interest" description="Disordered" evidence="11">
    <location>
        <begin position="1096"/>
        <end position="1135"/>
    </location>
</feature>
<proteinExistence type="inferred from homology"/>
<keyword evidence="7" id="KW-0862">Zinc</keyword>
<feature type="domain" description="Peptidase M14" evidence="12">
    <location>
        <begin position="30"/>
        <end position="332"/>
    </location>
</feature>
<gene>
    <name evidence="13" type="ORF">PV327_001138</name>
</gene>
<reference evidence="13" key="2">
    <citation type="submission" date="2023-03" db="EMBL/GenBank/DDBJ databases">
        <authorList>
            <person name="Inwood S.N."/>
            <person name="Skelly J.G."/>
            <person name="Guhlin J."/>
            <person name="Harrop T.W.R."/>
            <person name="Goldson S.G."/>
            <person name="Dearden P.K."/>
        </authorList>
    </citation>
    <scope>NUCLEOTIDE SEQUENCE</scope>
    <source>
        <strain evidence="13">Lincoln</strain>
        <tissue evidence="13">Whole body</tissue>
    </source>
</reference>
<evidence type="ECO:0000256" key="7">
    <source>
        <dbReference type="ARBA" id="ARBA00022833"/>
    </source>
</evidence>
<dbReference type="Proteomes" id="UP001168972">
    <property type="component" value="Unassembled WGS sequence"/>
</dbReference>
<dbReference type="GO" id="GO:0006518">
    <property type="term" value="P:peptide metabolic process"/>
    <property type="evidence" value="ECO:0007669"/>
    <property type="project" value="TreeGrafter"/>
</dbReference>